<dbReference type="CDD" id="cd00143">
    <property type="entry name" value="PP2Cc"/>
    <property type="match status" value="1"/>
</dbReference>
<gene>
    <name evidence="2" type="ORF">TPC1_13294</name>
</gene>
<name>A0A146KD44_9EUKA</name>
<organism evidence="2">
    <name type="scientific">Trepomonas sp. PC1</name>
    <dbReference type="NCBI Taxonomy" id="1076344"/>
    <lineage>
        <taxon>Eukaryota</taxon>
        <taxon>Metamonada</taxon>
        <taxon>Diplomonadida</taxon>
        <taxon>Hexamitidae</taxon>
        <taxon>Hexamitinae</taxon>
        <taxon>Trepomonas</taxon>
    </lineage>
</organism>
<dbReference type="AlphaFoldDB" id="A0A146KD44"/>
<dbReference type="InterPro" id="IPR001932">
    <property type="entry name" value="PPM-type_phosphatase-like_dom"/>
</dbReference>
<evidence type="ECO:0000259" key="1">
    <source>
        <dbReference type="PROSITE" id="PS51746"/>
    </source>
</evidence>
<dbReference type="Pfam" id="PF00481">
    <property type="entry name" value="PP2C"/>
    <property type="match status" value="1"/>
</dbReference>
<dbReference type="GO" id="GO:0004722">
    <property type="term" value="F:protein serine/threonine phosphatase activity"/>
    <property type="evidence" value="ECO:0007669"/>
    <property type="project" value="InterPro"/>
</dbReference>
<dbReference type="Gene3D" id="3.60.40.10">
    <property type="entry name" value="PPM-type phosphatase domain"/>
    <property type="match status" value="1"/>
</dbReference>
<sequence>CISWVVFNHLLTKTKNQPFLFQKISREMKAVQCGTWGMQGIRPTMEDYSIIDKIPYLNTTVLIIGVCDGHNGSRCSKFVSRHFCTEFQEQLKSLPLKKALIETVTTLDKRWCSTVKCFGINDGTTLCVNVIFKNQIFTANLGDSRSVLSSNFCSFDLSQDFKPERDKSYVTAIGGFVHPLIIKTPTNIIFSGSERVYPGGLSLSRSIGDYQQKNTIYLKSKGVVRPILQNTPEISMTYLNNAQFVITCCDGVFDVVSSIELQRACLVILSIIQSNNPKKHELLVGLGISQNQQRYLSNADILSQCICRQALGMGSSDNVSVVIVIFEAIWLVQQKI</sequence>
<dbReference type="EMBL" id="GDID01002448">
    <property type="protein sequence ID" value="JAP94158.1"/>
    <property type="molecule type" value="Transcribed_RNA"/>
</dbReference>
<accession>A0A146KD44</accession>
<evidence type="ECO:0000313" key="2">
    <source>
        <dbReference type="EMBL" id="JAP94158.1"/>
    </source>
</evidence>
<dbReference type="SUPFAM" id="SSF81606">
    <property type="entry name" value="PP2C-like"/>
    <property type="match status" value="1"/>
</dbReference>
<dbReference type="InterPro" id="IPR036457">
    <property type="entry name" value="PPM-type-like_dom_sf"/>
</dbReference>
<reference evidence="2" key="1">
    <citation type="submission" date="2015-07" db="EMBL/GenBank/DDBJ databases">
        <title>Adaptation to a free-living lifestyle via gene acquisitions in the diplomonad Trepomonas sp. PC1.</title>
        <authorList>
            <person name="Xu F."/>
            <person name="Jerlstrom-Hultqvist J."/>
            <person name="Kolisko M."/>
            <person name="Simpson A.G.B."/>
            <person name="Roger A.J."/>
            <person name="Svard S.G."/>
            <person name="Andersson J.O."/>
        </authorList>
    </citation>
    <scope>NUCLEOTIDE SEQUENCE</scope>
    <source>
        <strain evidence="2">PC1</strain>
    </source>
</reference>
<dbReference type="PANTHER" id="PTHR47992">
    <property type="entry name" value="PROTEIN PHOSPHATASE"/>
    <property type="match status" value="1"/>
</dbReference>
<dbReference type="SMART" id="SM00332">
    <property type="entry name" value="PP2Cc"/>
    <property type="match status" value="1"/>
</dbReference>
<dbReference type="InterPro" id="IPR015655">
    <property type="entry name" value="PP2C"/>
</dbReference>
<dbReference type="PROSITE" id="PS51746">
    <property type="entry name" value="PPM_2"/>
    <property type="match status" value="1"/>
</dbReference>
<feature type="domain" description="PPM-type phosphatase" evidence="1">
    <location>
        <begin position="32"/>
        <end position="326"/>
    </location>
</feature>
<proteinExistence type="predicted"/>
<protein>
    <submittedName>
        <fullName evidence="2">Serine/threonine-protein phosphatase 2C</fullName>
    </submittedName>
</protein>
<feature type="non-terminal residue" evidence="2">
    <location>
        <position position="336"/>
    </location>
</feature>
<feature type="non-terminal residue" evidence="2">
    <location>
        <position position="1"/>
    </location>
</feature>